<accession>A0ABQ9M7J2</accession>
<keyword evidence="5" id="KW-1185">Reference proteome</keyword>
<sequence>MIAKTSKLEMASRRDIRCSWCGVQLLVPPEAQAIRCAVCQAITRVQSYDPLTQVRDSINQAATRIINMVSSTMTGPVSSYPVAPAVGTCGYGYYVQPPRPVILPLPSLHGRKRAVLCGVSYKGKSYRMKGSINDVKCMRYFLVEKLGFPSDSILMLTEDEICPLRIPTKENMRLAMRWLVQGCQPGDSLVFHFSGHGSKVPDNDKDEADGFDETLCPLDYETEGMIIDDEINDTIVRPIPKGAMLHAIIDSCYSGTILDLPFVCKMNREGYYIWEEQICSSDTYKGTSGGLALCFSACNDNQTSVDTTALSGNASTGALTYSFIQAVENEPGLTYGRLLNAMRQAIRGAKTGGLRLSGPIAALINRALFNTELTQEPQLSSSEKFDIYSKQFLL</sequence>
<dbReference type="NCBIfam" id="TIGR01053">
    <property type="entry name" value="LSD1"/>
    <property type="match status" value="1"/>
</dbReference>
<organism evidence="4 5">
    <name type="scientific">Hevea brasiliensis</name>
    <name type="common">Para rubber tree</name>
    <name type="synonym">Siphonia brasiliensis</name>
    <dbReference type="NCBI Taxonomy" id="3981"/>
    <lineage>
        <taxon>Eukaryota</taxon>
        <taxon>Viridiplantae</taxon>
        <taxon>Streptophyta</taxon>
        <taxon>Embryophyta</taxon>
        <taxon>Tracheophyta</taxon>
        <taxon>Spermatophyta</taxon>
        <taxon>Magnoliopsida</taxon>
        <taxon>eudicotyledons</taxon>
        <taxon>Gunneridae</taxon>
        <taxon>Pentapetalae</taxon>
        <taxon>rosids</taxon>
        <taxon>fabids</taxon>
        <taxon>Malpighiales</taxon>
        <taxon>Euphorbiaceae</taxon>
        <taxon>Crotonoideae</taxon>
        <taxon>Micrandreae</taxon>
        <taxon>Hevea</taxon>
    </lineage>
</organism>
<reference evidence="4 5" key="1">
    <citation type="journal article" date="2023" name="Plant Biotechnol. J.">
        <title>Chromosome-level wild Hevea brasiliensis genome provides new tools for genomic-assisted breeding and valuable loci to elevate rubber yield.</title>
        <authorList>
            <person name="Cheng H."/>
            <person name="Song X."/>
            <person name="Hu Y."/>
            <person name="Wu T."/>
            <person name="Yang Q."/>
            <person name="An Z."/>
            <person name="Feng S."/>
            <person name="Deng Z."/>
            <person name="Wu W."/>
            <person name="Zeng X."/>
            <person name="Tu M."/>
            <person name="Wang X."/>
            <person name="Huang H."/>
        </authorList>
    </citation>
    <scope>NUCLEOTIDE SEQUENCE [LARGE SCALE GENOMIC DNA]</scope>
    <source>
        <strain evidence="4">MT/VB/25A 57/8</strain>
    </source>
</reference>
<name>A0ABQ9M7J2_HEVBR</name>
<evidence type="ECO:0000313" key="5">
    <source>
        <dbReference type="Proteomes" id="UP001174677"/>
    </source>
</evidence>
<comment type="similarity">
    <text evidence="1">Belongs to the peptidase C14B family.</text>
</comment>
<evidence type="ECO:0000256" key="1">
    <source>
        <dbReference type="ARBA" id="ARBA00009005"/>
    </source>
</evidence>
<dbReference type="Pfam" id="PF00656">
    <property type="entry name" value="Peptidase_C14"/>
    <property type="match status" value="1"/>
</dbReference>
<feature type="domain" description="Zinc finger LSD1-type" evidence="3">
    <location>
        <begin position="18"/>
        <end position="42"/>
    </location>
</feature>
<evidence type="ECO:0008006" key="6">
    <source>
        <dbReference type="Google" id="ProtNLM"/>
    </source>
</evidence>
<evidence type="ECO:0000259" key="2">
    <source>
        <dbReference type="Pfam" id="PF00656"/>
    </source>
</evidence>
<gene>
    <name evidence="4" type="ORF">P3X46_013463</name>
</gene>
<feature type="domain" description="Peptidase C14 caspase" evidence="2">
    <location>
        <begin position="111"/>
        <end position="382"/>
    </location>
</feature>
<dbReference type="Pfam" id="PF06943">
    <property type="entry name" value="zf-LSD1"/>
    <property type="match status" value="1"/>
</dbReference>
<comment type="caution">
    <text evidence="4">The sequence shown here is derived from an EMBL/GenBank/DDBJ whole genome shotgun (WGS) entry which is preliminary data.</text>
</comment>
<dbReference type="PANTHER" id="PTHR48104:SF17">
    <property type="entry name" value="METACASPASE-3"/>
    <property type="match status" value="1"/>
</dbReference>
<dbReference type="PANTHER" id="PTHR48104">
    <property type="entry name" value="METACASPASE-4"/>
    <property type="match status" value="1"/>
</dbReference>
<proteinExistence type="inferred from homology"/>
<dbReference type="InterPro" id="IPR005735">
    <property type="entry name" value="Znf_LSD1"/>
</dbReference>
<dbReference type="Proteomes" id="UP001174677">
    <property type="component" value="Chromosome 8"/>
</dbReference>
<dbReference type="InterPro" id="IPR011600">
    <property type="entry name" value="Pept_C14_caspase"/>
</dbReference>
<dbReference type="InterPro" id="IPR050452">
    <property type="entry name" value="Metacaspase"/>
</dbReference>
<evidence type="ECO:0000259" key="3">
    <source>
        <dbReference type="Pfam" id="PF06943"/>
    </source>
</evidence>
<evidence type="ECO:0000313" key="4">
    <source>
        <dbReference type="EMBL" id="KAJ9174863.1"/>
    </source>
</evidence>
<protein>
    <recommendedName>
        <fullName evidence="6">Metacaspase-3-like</fullName>
    </recommendedName>
</protein>
<dbReference type="Gene3D" id="3.40.50.12660">
    <property type="match status" value="1"/>
</dbReference>
<dbReference type="EMBL" id="JARPOI010000008">
    <property type="protein sequence ID" value="KAJ9174863.1"/>
    <property type="molecule type" value="Genomic_DNA"/>
</dbReference>